<evidence type="ECO:0000256" key="2">
    <source>
        <dbReference type="ARBA" id="ARBA00023012"/>
    </source>
</evidence>
<keyword evidence="1" id="KW-0597">Phosphoprotein</keyword>
<dbReference type="InterPro" id="IPR001789">
    <property type="entry name" value="Sig_transdc_resp-reg_receiver"/>
</dbReference>
<dbReference type="CDD" id="cd00156">
    <property type="entry name" value="REC"/>
    <property type="match status" value="1"/>
</dbReference>
<sequence length="125" mass="13793">NELEGKKILLVDDDREVLESIKLALADSGAEIDTAGDGNTAVTKANQDKPDLMVLDLMMPKRSGFLVLESIKKGRAKTDPPHVVIITGNTGQRHRVWAESLGAEGYFQKPFRMDRLVQTMTDLLS</sequence>
<dbReference type="PROSITE" id="PS50110">
    <property type="entry name" value="RESPONSE_REGULATORY"/>
    <property type="match status" value="1"/>
</dbReference>
<dbReference type="Gene3D" id="3.40.50.2300">
    <property type="match status" value="1"/>
</dbReference>
<reference evidence="4" key="1">
    <citation type="journal article" date="2015" name="Nature">
        <title>Complex archaea that bridge the gap between prokaryotes and eukaryotes.</title>
        <authorList>
            <person name="Spang A."/>
            <person name="Saw J.H."/>
            <person name="Jorgensen S.L."/>
            <person name="Zaremba-Niedzwiedzka K."/>
            <person name="Martijn J."/>
            <person name="Lind A.E."/>
            <person name="van Eijk R."/>
            <person name="Schleper C."/>
            <person name="Guy L."/>
            <person name="Ettema T.J."/>
        </authorList>
    </citation>
    <scope>NUCLEOTIDE SEQUENCE</scope>
</reference>
<dbReference type="GO" id="GO:0000160">
    <property type="term" value="P:phosphorelay signal transduction system"/>
    <property type="evidence" value="ECO:0007669"/>
    <property type="project" value="UniProtKB-KW"/>
</dbReference>
<dbReference type="PANTHER" id="PTHR44591:SF14">
    <property type="entry name" value="PROTEIN PILG"/>
    <property type="match status" value="1"/>
</dbReference>
<dbReference type="Pfam" id="PF00072">
    <property type="entry name" value="Response_reg"/>
    <property type="match status" value="1"/>
</dbReference>
<dbReference type="PANTHER" id="PTHR44591">
    <property type="entry name" value="STRESS RESPONSE REGULATOR PROTEIN 1"/>
    <property type="match status" value="1"/>
</dbReference>
<dbReference type="AlphaFoldDB" id="A0A0F9GPX6"/>
<dbReference type="SMART" id="SM00448">
    <property type="entry name" value="REC"/>
    <property type="match status" value="1"/>
</dbReference>
<dbReference type="EMBL" id="LAZR01017322">
    <property type="protein sequence ID" value="KKM00905.1"/>
    <property type="molecule type" value="Genomic_DNA"/>
</dbReference>
<keyword evidence="2" id="KW-0902">Two-component regulatory system</keyword>
<evidence type="ECO:0000259" key="3">
    <source>
        <dbReference type="PROSITE" id="PS50110"/>
    </source>
</evidence>
<gene>
    <name evidence="4" type="ORF">LCGC14_1799740</name>
</gene>
<comment type="caution">
    <text evidence="4">The sequence shown here is derived from an EMBL/GenBank/DDBJ whole genome shotgun (WGS) entry which is preliminary data.</text>
</comment>
<dbReference type="SUPFAM" id="SSF52172">
    <property type="entry name" value="CheY-like"/>
    <property type="match status" value="1"/>
</dbReference>
<feature type="domain" description="Response regulatory" evidence="3">
    <location>
        <begin position="7"/>
        <end position="124"/>
    </location>
</feature>
<feature type="non-terminal residue" evidence="4">
    <location>
        <position position="1"/>
    </location>
</feature>
<dbReference type="InterPro" id="IPR011006">
    <property type="entry name" value="CheY-like_superfamily"/>
</dbReference>
<name>A0A0F9GPX6_9ZZZZ</name>
<accession>A0A0F9GPX6</accession>
<evidence type="ECO:0000313" key="4">
    <source>
        <dbReference type="EMBL" id="KKM00905.1"/>
    </source>
</evidence>
<protein>
    <recommendedName>
        <fullName evidence="3">Response regulatory domain-containing protein</fullName>
    </recommendedName>
</protein>
<evidence type="ECO:0000256" key="1">
    <source>
        <dbReference type="ARBA" id="ARBA00022553"/>
    </source>
</evidence>
<dbReference type="InterPro" id="IPR050595">
    <property type="entry name" value="Bact_response_regulator"/>
</dbReference>
<proteinExistence type="predicted"/>
<organism evidence="4">
    <name type="scientific">marine sediment metagenome</name>
    <dbReference type="NCBI Taxonomy" id="412755"/>
    <lineage>
        <taxon>unclassified sequences</taxon>
        <taxon>metagenomes</taxon>
        <taxon>ecological metagenomes</taxon>
    </lineage>
</organism>